<dbReference type="GO" id="GO:0002100">
    <property type="term" value="P:tRNA wobble adenosine to inosine editing"/>
    <property type="evidence" value="ECO:0007669"/>
    <property type="project" value="UniProtKB-UniRule"/>
</dbReference>
<dbReference type="CDD" id="cd01285">
    <property type="entry name" value="nucleoside_deaminase"/>
    <property type="match status" value="1"/>
</dbReference>
<comment type="function">
    <text evidence="8">Catalyzes the deamination of adenosine to inosine at the wobble position 34 of tRNA(Arg2).</text>
</comment>
<evidence type="ECO:0000256" key="5">
    <source>
        <dbReference type="ARBA" id="ARBA00022801"/>
    </source>
</evidence>
<dbReference type="Gene3D" id="3.40.140.10">
    <property type="entry name" value="Cytidine Deaminase, domain 2"/>
    <property type="match status" value="1"/>
</dbReference>
<evidence type="ECO:0000259" key="10">
    <source>
        <dbReference type="PROSITE" id="PS51747"/>
    </source>
</evidence>
<evidence type="ECO:0000256" key="3">
    <source>
        <dbReference type="ARBA" id="ARBA00022694"/>
    </source>
</evidence>
<reference evidence="11 12" key="1">
    <citation type="submission" date="2019-07" db="EMBL/GenBank/DDBJ databases">
        <title>Genome sequencing of lignin-degrading bacterial isolates.</title>
        <authorList>
            <person name="Gladden J."/>
        </authorList>
    </citation>
    <scope>NUCLEOTIDE SEQUENCE [LARGE SCALE GENOMIC DNA]</scope>
    <source>
        <strain evidence="11 12">J11</strain>
    </source>
</reference>
<evidence type="ECO:0000256" key="2">
    <source>
        <dbReference type="ARBA" id="ARBA00011738"/>
    </source>
</evidence>
<name>A0A562B3F7_9BURK</name>
<comment type="caution">
    <text evidence="11">The sequence shown here is derived from an EMBL/GenBank/DDBJ whole genome shotgun (WGS) entry which is preliminary data.</text>
</comment>
<dbReference type="EMBL" id="VLJN01000056">
    <property type="protein sequence ID" value="TWG79757.1"/>
    <property type="molecule type" value="Genomic_DNA"/>
</dbReference>
<keyword evidence="5 8" id="KW-0378">Hydrolase</keyword>
<gene>
    <name evidence="8" type="primary">tadA</name>
    <name evidence="11" type="ORF">L602_000600001570</name>
</gene>
<protein>
    <recommendedName>
        <fullName evidence="8">tRNA-specific adenosine deaminase</fullName>
        <ecNumber evidence="8">3.5.4.33</ecNumber>
    </recommendedName>
</protein>
<dbReference type="PROSITE" id="PS00903">
    <property type="entry name" value="CYT_DCMP_DEAMINASES_1"/>
    <property type="match status" value="1"/>
</dbReference>
<feature type="active site" description="Proton donor" evidence="8">
    <location>
        <position position="78"/>
    </location>
</feature>
<comment type="similarity">
    <text evidence="1">Belongs to the cytidine and deoxycytidylate deaminase family. ADAT2 subfamily.</text>
</comment>
<evidence type="ECO:0000313" key="12">
    <source>
        <dbReference type="Proteomes" id="UP000318141"/>
    </source>
</evidence>
<dbReference type="SUPFAM" id="SSF53927">
    <property type="entry name" value="Cytidine deaminase-like"/>
    <property type="match status" value="1"/>
</dbReference>
<dbReference type="HAMAP" id="MF_00972">
    <property type="entry name" value="tRNA_aden_deaminase"/>
    <property type="match status" value="1"/>
</dbReference>
<dbReference type="PANTHER" id="PTHR11079">
    <property type="entry name" value="CYTOSINE DEAMINASE FAMILY MEMBER"/>
    <property type="match status" value="1"/>
</dbReference>
<dbReference type="AlphaFoldDB" id="A0A562B3F7"/>
<feature type="binding site" evidence="8">
    <location>
        <position position="106"/>
    </location>
    <ligand>
        <name>Zn(2+)</name>
        <dbReference type="ChEBI" id="CHEBI:29105"/>
        <note>catalytic</note>
    </ligand>
</feature>
<keyword evidence="3 8" id="KW-0819">tRNA processing</keyword>
<keyword evidence="12" id="KW-1185">Reference proteome</keyword>
<feature type="compositionally biased region" description="Polar residues" evidence="9">
    <location>
        <begin position="193"/>
        <end position="203"/>
    </location>
</feature>
<dbReference type="GO" id="GO:0052717">
    <property type="term" value="F:tRNA-specific adenosine-34 deaminase activity"/>
    <property type="evidence" value="ECO:0007669"/>
    <property type="project" value="UniProtKB-UniRule"/>
</dbReference>
<dbReference type="FunFam" id="3.40.140.10:FF:000005">
    <property type="entry name" value="tRNA-specific adenosine deaminase"/>
    <property type="match status" value="1"/>
</dbReference>
<dbReference type="PANTHER" id="PTHR11079:SF202">
    <property type="entry name" value="TRNA-SPECIFIC ADENOSINE DEAMINASE"/>
    <property type="match status" value="1"/>
</dbReference>
<dbReference type="GO" id="GO:0008270">
    <property type="term" value="F:zinc ion binding"/>
    <property type="evidence" value="ECO:0007669"/>
    <property type="project" value="UniProtKB-UniRule"/>
</dbReference>
<evidence type="ECO:0000256" key="6">
    <source>
        <dbReference type="ARBA" id="ARBA00022833"/>
    </source>
</evidence>
<dbReference type="NCBIfam" id="NF008113">
    <property type="entry name" value="PRK10860.1"/>
    <property type="match status" value="1"/>
</dbReference>
<dbReference type="PROSITE" id="PS51747">
    <property type="entry name" value="CYT_DCMP_DEAMINASES_2"/>
    <property type="match status" value="1"/>
</dbReference>
<evidence type="ECO:0000256" key="7">
    <source>
        <dbReference type="ARBA" id="ARBA00048045"/>
    </source>
</evidence>
<dbReference type="InterPro" id="IPR016193">
    <property type="entry name" value="Cytidine_deaminase-like"/>
</dbReference>
<evidence type="ECO:0000256" key="1">
    <source>
        <dbReference type="ARBA" id="ARBA00010669"/>
    </source>
</evidence>
<dbReference type="Pfam" id="PF00383">
    <property type="entry name" value="dCMP_cyt_deam_1"/>
    <property type="match status" value="1"/>
</dbReference>
<evidence type="ECO:0000313" key="11">
    <source>
        <dbReference type="EMBL" id="TWG79757.1"/>
    </source>
</evidence>
<feature type="region of interest" description="Disordered" evidence="9">
    <location>
        <begin position="1"/>
        <end position="23"/>
    </location>
</feature>
<dbReference type="InterPro" id="IPR002125">
    <property type="entry name" value="CMP_dCMP_dom"/>
</dbReference>
<comment type="cofactor">
    <cofactor evidence="8">
        <name>Zn(2+)</name>
        <dbReference type="ChEBI" id="CHEBI:29105"/>
    </cofactor>
    <text evidence="8">Binds 1 zinc ion per subunit.</text>
</comment>
<keyword evidence="4 8" id="KW-0479">Metal-binding</keyword>
<feature type="binding site" evidence="8">
    <location>
        <position position="109"/>
    </location>
    <ligand>
        <name>Zn(2+)</name>
        <dbReference type="ChEBI" id="CHEBI:29105"/>
        <note>catalytic</note>
    </ligand>
</feature>
<evidence type="ECO:0000256" key="9">
    <source>
        <dbReference type="SAM" id="MobiDB-lite"/>
    </source>
</evidence>
<evidence type="ECO:0000256" key="8">
    <source>
        <dbReference type="HAMAP-Rule" id="MF_00972"/>
    </source>
</evidence>
<evidence type="ECO:0000256" key="4">
    <source>
        <dbReference type="ARBA" id="ARBA00022723"/>
    </source>
</evidence>
<comment type="subunit">
    <text evidence="2 8">Homodimer.</text>
</comment>
<dbReference type="InterPro" id="IPR016192">
    <property type="entry name" value="APOBEC/CMP_deaminase_Zn-bd"/>
</dbReference>
<accession>A0A562B3F7</accession>
<sequence length="211" mass="22566">MRDTGLPPALMPQAQPEVPDRHEHARDIRFMRAALEEARLAEKAGEVPVGAVVVWGDEIIARGHNLPIGAVDPSAHAEMQALRAAARIVGNYRMPECELYVTLEPCAMCSGAMLHARLRHVVFGATDPKTGAAGSVLDLFAEARLNHQTTVRGGVLADECGQMLRDFFAARRRARKAVRGTTGVPAAAAAIETRTTAPSSASSDSHRNDAT</sequence>
<feature type="binding site" evidence="8">
    <location>
        <position position="76"/>
    </location>
    <ligand>
        <name>Zn(2+)</name>
        <dbReference type="ChEBI" id="CHEBI:29105"/>
        <note>catalytic</note>
    </ligand>
</feature>
<feature type="domain" description="CMP/dCMP-type deaminase" evidence="10">
    <location>
        <begin position="25"/>
        <end position="137"/>
    </location>
</feature>
<feature type="region of interest" description="Disordered" evidence="9">
    <location>
        <begin position="189"/>
        <end position="211"/>
    </location>
</feature>
<dbReference type="InterPro" id="IPR028883">
    <property type="entry name" value="tRNA_aden_deaminase"/>
</dbReference>
<keyword evidence="6 8" id="KW-0862">Zinc</keyword>
<dbReference type="EC" id="3.5.4.33" evidence="8"/>
<proteinExistence type="inferred from homology"/>
<organism evidence="11 12">
    <name type="scientific">Cupriavidus gilardii J11</name>
    <dbReference type="NCBI Taxonomy" id="936133"/>
    <lineage>
        <taxon>Bacteria</taxon>
        <taxon>Pseudomonadati</taxon>
        <taxon>Pseudomonadota</taxon>
        <taxon>Betaproteobacteria</taxon>
        <taxon>Burkholderiales</taxon>
        <taxon>Burkholderiaceae</taxon>
        <taxon>Cupriavidus</taxon>
    </lineage>
</organism>
<comment type="catalytic activity">
    <reaction evidence="7 8">
        <text>adenosine(34) in tRNA + H2O + H(+) = inosine(34) in tRNA + NH4(+)</text>
        <dbReference type="Rhea" id="RHEA:43168"/>
        <dbReference type="Rhea" id="RHEA-COMP:10373"/>
        <dbReference type="Rhea" id="RHEA-COMP:10374"/>
        <dbReference type="ChEBI" id="CHEBI:15377"/>
        <dbReference type="ChEBI" id="CHEBI:15378"/>
        <dbReference type="ChEBI" id="CHEBI:28938"/>
        <dbReference type="ChEBI" id="CHEBI:74411"/>
        <dbReference type="ChEBI" id="CHEBI:82852"/>
        <dbReference type="EC" id="3.5.4.33"/>
    </reaction>
</comment>
<dbReference type="Proteomes" id="UP000318141">
    <property type="component" value="Unassembled WGS sequence"/>
</dbReference>